<protein>
    <submittedName>
        <fullName evidence="2">Toll/interleukin-1 receptor domain-containing protein</fullName>
    </submittedName>
</protein>
<name>A0A4R4Y1T4_9PSEU</name>
<dbReference type="Proteomes" id="UP000294947">
    <property type="component" value="Unassembled WGS sequence"/>
</dbReference>
<proteinExistence type="predicted"/>
<evidence type="ECO:0000259" key="1">
    <source>
        <dbReference type="Pfam" id="PF13676"/>
    </source>
</evidence>
<dbReference type="SUPFAM" id="SSF52200">
    <property type="entry name" value="Toll/Interleukin receptor TIR domain"/>
    <property type="match status" value="1"/>
</dbReference>
<reference evidence="2 3" key="1">
    <citation type="submission" date="2019-03" db="EMBL/GenBank/DDBJ databases">
        <title>Draft genome sequences of novel Actinobacteria.</title>
        <authorList>
            <person name="Sahin N."/>
            <person name="Ay H."/>
            <person name="Saygin H."/>
        </authorList>
    </citation>
    <scope>NUCLEOTIDE SEQUENCE [LARGE SCALE GENOMIC DNA]</scope>
    <source>
        <strain evidence="2 3">7K502</strain>
    </source>
</reference>
<keyword evidence="2" id="KW-0675">Receptor</keyword>
<dbReference type="Gene3D" id="3.40.50.10140">
    <property type="entry name" value="Toll/interleukin-1 receptor homology (TIR) domain"/>
    <property type="match status" value="1"/>
</dbReference>
<dbReference type="GO" id="GO:0007165">
    <property type="term" value="P:signal transduction"/>
    <property type="evidence" value="ECO:0007669"/>
    <property type="project" value="InterPro"/>
</dbReference>
<feature type="domain" description="TIR" evidence="1">
    <location>
        <begin position="12"/>
        <end position="120"/>
    </location>
</feature>
<dbReference type="RefSeq" id="WP_132493799.1">
    <property type="nucleotide sequence ID" value="NZ_SMKW01000090.1"/>
</dbReference>
<organism evidence="2 3">
    <name type="scientific">Saccharopolyspora elongata</name>
    <dbReference type="NCBI Taxonomy" id="2530387"/>
    <lineage>
        <taxon>Bacteria</taxon>
        <taxon>Bacillati</taxon>
        <taxon>Actinomycetota</taxon>
        <taxon>Actinomycetes</taxon>
        <taxon>Pseudonocardiales</taxon>
        <taxon>Pseudonocardiaceae</taxon>
        <taxon>Saccharopolyspora</taxon>
    </lineage>
</organism>
<dbReference type="AlphaFoldDB" id="A0A4R4Y1T4"/>
<evidence type="ECO:0000313" key="2">
    <source>
        <dbReference type="EMBL" id="TDD38053.1"/>
    </source>
</evidence>
<dbReference type="InterPro" id="IPR000157">
    <property type="entry name" value="TIR_dom"/>
</dbReference>
<keyword evidence="3" id="KW-1185">Reference proteome</keyword>
<dbReference type="OrthoDB" id="4547231at2"/>
<dbReference type="InterPro" id="IPR035897">
    <property type="entry name" value="Toll_tir_struct_dom_sf"/>
</dbReference>
<evidence type="ECO:0000313" key="3">
    <source>
        <dbReference type="Proteomes" id="UP000294947"/>
    </source>
</evidence>
<comment type="caution">
    <text evidence="2">The sequence shown here is derived from an EMBL/GenBank/DDBJ whole genome shotgun (WGS) entry which is preliminary data.</text>
</comment>
<accession>A0A4R4Y1T4</accession>
<dbReference type="Pfam" id="PF13676">
    <property type="entry name" value="TIR_2"/>
    <property type="match status" value="1"/>
</dbReference>
<gene>
    <name evidence="2" type="ORF">E1288_39490</name>
</gene>
<sequence>MQPFEAPARERIFISYRHGDNAYAARWLNVVLRERFGADRVFFDTGMDPGVNYVQEIERELESCAVLLAVIGPQWMVIADELGQRRLENPNDVVVREISTALHNGVRVIPVLIDDAAMPKSAELPTGLRPLTQHNGVVLNPGTSDSELGRLLAALDKHLAGPSAPPDPDPEPEPVVRSRYDLLHDLVQECITPPDGRVRELPVIRLLGSGTEMLAYLAEDCGPSVPHTRLDFDAEGLTSLRRAVVELAVRFGGRGSPQFRHLMLCIVAAGSGFGAGTALSKLRNAVLAAEQPDFSRVTFDAVVGALQASGALLNWSGVLADALLSGGERAQWRRRLRALTGFRDSAGVAPDPWAEPDAVGSREFDEVLLAAFLTDLRQAYAGRRSGRAMNCVALLDNADAPLGERFLDLLLDLRRGLPPDPLVVVAAGRQWQPPLDAPDAADLPTLAGWEEHRSAAGDRGSGWLPVDL</sequence>
<dbReference type="EMBL" id="SMKW01000090">
    <property type="protein sequence ID" value="TDD38053.1"/>
    <property type="molecule type" value="Genomic_DNA"/>
</dbReference>